<evidence type="ECO:0000313" key="2">
    <source>
        <dbReference type="Proteomes" id="UP000683925"/>
    </source>
</evidence>
<dbReference type="PANTHER" id="PTHR21529:SF4">
    <property type="entry name" value="TPR AND ANKYRIN REPEAT-CONTAINING PROTEIN 1"/>
    <property type="match status" value="1"/>
</dbReference>
<comment type="caution">
    <text evidence="1">The sequence shown here is derived from an EMBL/GenBank/DDBJ whole genome shotgun (WGS) entry which is preliminary data.</text>
</comment>
<dbReference type="GO" id="GO:0005524">
    <property type="term" value="F:ATP binding"/>
    <property type="evidence" value="ECO:0007669"/>
    <property type="project" value="UniProtKB-KW"/>
</dbReference>
<dbReference type="EMBL" id="CAJJDP010000035">
    <property type="protein sequence ID" value="CAD8158245.1"/>
    <property type="molecule type" value="Genomic_DNA"/>
</dbReference>
<sequence>MKKKQEKNKLKDKESNVDWFKQEKLQFSSSVFLIQNNIIENLNERLNARSILLKYLQILQDQNDHRYMGLTYVGEDELTKYLQQVPLSNLFPSRIWDFSFTKQFLQRLQNIKEDDLIKIITLIKVLAQGRFSSEKPPSFQTSEQKVGSITYPFQYDYKVKLLLENQIILIELQIFPKKYPLMNGQQHPQQFDYVHEMIFVDLNENGGSSQKHQLQYENYLKTQQSIPNFFSDMKYIEEGIFDKKQYKYSRIGEVKGDLIGPRIFKPLICQSNQFIYNKKLNLWMTIEDEEKYYKKLQQYEEIRSHNYTIQKYCNLPSSQQLLTIIKNIPNFKVKLTSEQENVISYGGDALVIGRSGTGKTTCALLKLFSTDILYKLRINLDKIKNQNSNILLSQQDQNTQLKTIFVTASPLLACQVKRLYEQLVNNIQNVINTKRQRQTKVSQNNQQSESIDLEQSTFQIIEALQQNENESIDNQQQEVQKDDEIEDEDISEFEKEMGKFNKFSEIKQYPVFLTLRKLLALIDSSLLNSFFTVYGGYQTKSSQWHNESFGIMSLDQNQVSQAFNEELLHKQINLIDNQEFIETNLQEVTLEVFERVFWPKIVKVLRQENIEVSTFDPTLVWSEICTKIKGHETSHEYPNKYMNYENYSYYYRVLSLTQTNLLYKAFQAYEKLKKSYGYYDLLDIVNHINYELTQGNDVIECVHYLMLDELQDVPRAVLVLLDRMAEFGLFCCGDNAQNIAKGIGFKFFEVQNCLSNYRGNQRKRKTNLKLFDLNINFRSHNQILQLANSVIRVLELYFPYKIDRLKKETSDLTGPKPIVLQTEDPQDLLSYIQEFFTNERKTVEFGCNQAIIVKDQESKDKLPQELQNALVLTIYEAKGLEFDDVILFNFFNDCSTTIEDWKQLNELEVQSNYMTEEQFRNYQTIHQTEIIAADVNAYNKLIEIKQLKLSDWATSRNYTVYKESNQENVSLCQDLKQLYVAITRPKRKLIIFDQSNQKRLIMQSLWQKLDVVEIVQKKSIQISDTQFILEHKLDNKANWKKQGYKMFRLNNYDQAAKCFQYSGDEELAKKSKAYFLATQANIFQENYANYVAAGRLFEEINLKLRGAQCYFSGKEYAKAYELYKLTDCLNETAESAYFAGYFEKAGDIFNQMNDIRRALDSYRRADKWERIFDLLNQHKKEFTIDERMAFLNKFFPSFLKEMTDQIEQQEKEMEENNLFEEASLIQEDDNDQSQSFQIENSIIDESKQSQVENIQENLEQSQASILKQDIQEIIEIDDSQSFSVQNEQSLDHLSIYDPEDEWLSNNRKSLIKSIATSSVESQFSHVLLLNQPSNVSLLKSRSNIFIKNNVLQQLVQKFQYFSEEFKNHIERQQYKTTLLSNRTGEEKEFDHMINFLYDLDNIDIDTIYLILDLLEQFKSYKLCIYVCNQFKLAQHLGRYLVSQASIYTPLTRSPLRNNYQIMANKLYRRQILEQAAVSQLAINNVLESINPIFLQFKFEDKLSSQNSFGIESYKELIGLGYWKTVIYQLNYEHAFNLCKSFNSFSDIIGIISKIKEKRGLNEQEQFTLNKSQYFYNVQEALQSQQNQNFNPFFSTTINYFQNNQQLNPQIKEDIIINSQIKSSNLNYSQQLKQLEAIILSHLILRKMSTLDKQVNQDITQFIEIQVYFLNKMQNFTKNSIILDSFAFLYQFSLPQGEIMDHYSQFAIVHLTSILISNLQQVQKDKQKNNQEQSQQQIKFIDIGFEYILTPYHVVLQTIHKSFVEMLSFLFYKISEQLNDYYLNQTGLQIKFTQNVYINQTLLSLQELYYLDQKQRNVLPFIFKPKQLPNKQFKNSNNGFRITEIDKHKSSVLSQIKQVHQLDFFKILIKTNIRNPNLPSNVKQFLRAESITLFQMFQDKKQHSKIVLAINLLNYINDLPFAIFTLEQMKKPNLASPYFKYIEFLECQEYNITEDLFACFIEFSSELQNELFLDEWLYHLIRVGLAILISFLEEHKQKILVPCNFLEFVKGLQGKNIQAPIFKINNNEMVVQYLEVLGLFLAYCNSEHYEFYGNILLILFIVNIPTLTKEIIEQISMIIQFDSKYKFYKRLKLLIGQDLQTRQNEYLKQQKFLYISQYLDLQIIPLDIINSKNEQELQQIYNACLSNWENYQIQSESIKQNGKQLITKWLKYKRIITNTKSLGKQEQSGQSQLQIVKFQQFYCLSDKVLNNYLNKYNNKFEENLKEAFTIQENIINQRHEAGNSLDLHFFNLKLEQLSQLQIQISQGINVAEQLRKLSKEIIDCKRNIRYSQEKEDELLDRNKELLAIKWRNLKSGIKLKKRVIQKAEMQSIKEEDELEQQQ</sequence>
<dbReference type="GO" id="GO:0016787">
    <property type="term" value="F:hydrolase activity"/>
    <property type="evidence" value="ECO:0007669"/>
    <property type="project" value="UniProtKB-KW"/>
</dbReference>
<evidence type="ECO:0000313" key="1">
    <source>
        <dbReference type="EMBL" id="CAD8158245.1"/>
    </source>
</evidence>
<dbReference type="Proteomes" id="UP000683925">
    <property type="component" value="Unassembled WGS sequence"/>
</dbReference>
<proteinExistence type="predicted"/>
<keyword evidence="2" id="KW-1185">Reference proteome</keyword>
<dbReference type="OrthoDB" id="3156807at2759"/>
<evidence type="ECO:0008006" key="3">
    <source>
        <dbReference type="Google" id="ProtNLM"/>
    </source>
</evidence>
<reference evidence="1" key="1">
    <citation type="submission" date="2021-01" db="EMBL/GenBank/DDBJ databases">
        <authorList>
            <consortium name="Genoscope - CEA"/>
            <person name="William W."/>
        </authorList>
    </citation>
    <scope>NUCLEOTIDE SEQUENCE</scope>
</reference>
<dbReference type="GO" id="GO:0004386">
    <property type="term" value="F:helicase activity"/>
    <property type="evidence" value="ECO:0007669"/>
    <property type="project" value="UniProtKB-KW"/>
</dbReference>
<protein>
    <recommendedName>
        <fullName evidence="3">UvrD-like helicase ATP-binding domain-containing protein</fullName>
    </recommendedName>
</protein>
<dbReference type="InterPro" id="IPR039904">
    <property type="entry name" value="TRANK1"/>
</dbReference>
<dbReference type="PANTHER" id="PTHR21529">
    <property type="entry name" value="MAMMARY TURMOR VIRUS RECEPTOR HOMOLOG 1, 2 MTVR1, 2"/>
    <property type="match status" value="1"/>
</dbReference>
<dbReference type="OMA" id="HEMIFVD"/>
<accession>A0A8S1TZB3</accession>
<organism evidence="1 2">
    <name type="scientific">Paramecium octaurelia</name>
    <dbReference type="NCBI Taxonomy" id="43137"/>
    <lineage>
        <taxon>Eukaryota</taxon>
        <taxon>Sar</taxon>
        <taxon>Alveolata</taxon>
        <taxon>Ciliophora</taxon>
        <taxon>Intramacronucleata</taxon>
        <taxon>Oligohymenophorea</taxon>
        <taxon>Peniculida</taxon>
        <taxon>Parameciidae</taxon>
        <taxon>Paramecium</taxon>
    </lineage>
</organism>
<gene>
    <name evidence="1" type="ORF">POCTA_138.1.T0350090</name>
</gene>
<name>A0A8S1TZB3_PAROT</name>